<evidence type="ECO:0000256" key="7">
    <source>
        <dbReference type="ARBA" id="ARBA00022989"/>
    </source>
</evidence>
<evidence type="ECO:0000256" key="6">
    <source>
        <dbReference type="ARBA" id="ARBA00022824"/>
    </source>
</evidence>
<sequence length="238" mass="27504">MIPIFSLSLSALILVDCYLFWRVSVPPRPPASLGTETKRLIPFARLAAQLNSPLCCALILFDAYCALSIGFDLKAPQLIQCPNSSSSHWDSPMPSTGALFGYLLIFTGGYIRITSQRLLGKYFTWEISFKEGQKLCTTGPYSLVRHPGYLGLWLIRFGINFVQSTNSWSGLLLRECLYPRYALIGTGFIWENYVFTASLLWWMTFRAKWEDDLMKENFRDEWNRWAQKTRYRIVPFVY</sequence>
<keyword evidence="5" id="KW-0812">Transmembrane</keyword>
<evidence type="ECO:0008006" key="14">
    <source>
        <dbReference type="Google" id="ProtNLM"/>
    </source>
</evidence>
<organism evidence="12 13">
    <name type="scientific">Marasmiellus scandens</name>
    <dbReference type="NCBI Taxonomy" id="2682957"/>
    <lineage>
        <taxon>Eukaryota</taxon>
        <taxon>Fungi</taxon>
        <taxon>Dikarya</taxon>
        <taxon>Basidiomycota</taxon>
        <taxon>Agaricomycotina</taxon>
        <taxon>Agaricomycetes</taxon>
        <taxon>Agaricomycetidae</taxon>
        <taxon>Agaricales</taxon>
        <taxon>Marasmiineae</taxon>
        <taxon>Omphalotaceae</taxon>
        <taxon>Marasmiellus</taxon>
    </lineage>
</organism>
<evidence type="ECO:0000256" key="8">
    <source>
        <dbReference type="ARBA" id="ARBA00023098"/>
    </source>
</evidence>
<dbReference type="InterPro" id="IPR007318">
    <property type="entry name" value="Phopholipid_MeTrfase"/>
</dbReference>
<dbReference type="Proteomes" id="UP001498398">
    <property type="component" value="Unassembled WGS sequence"/>
</dbReference>
<proteinExistence type="predicted"/>
<evidence type="ECO:0000256" key="1">
    <source>
        <dbReference type="ARBA" id="ARBA00004127"/>
    </source>
</evidence>
<protein>
    <recommendedName>
        <fullName evidence="14">Protein-S-isoprenylcysteine O-methyltransferase</fullName>
    </recommendedName>
</protein>
<evidence type="ECO:0000256" key="10">
    <source>
        <dbReference type="ARBA" id="ARBA00023209"/>
    </source>
</evidence>
<evidence type="ECO:0000313" key="13">
    <source>
        <dbReference type="Proteomes" id="UP001498398"/>
    </source>
</evidence>
<keyword evidence="13" id="KW-1185">Reference proteome</keyword>
<evidence type="ECO:0000313" key="12">
    <source>
        <dbReference type="EMBL" id="KAK7444747.1"/>
    </source>
</evidence>
<dbReference type="PANTHER" id="PTHR43847:SF1">
    <property type="entry name" value="BLL3993 PROTEIN"/>
    <property type="match status" value="1"/>
</dbReference>
<dbReference type="EMBL" id="JBANRG010000049">
    <property type="protein sequence ID" value="KAK7444747.1"/>
    <property type="molecule type" value="Genomic_DNA"/>
</dbReference>
<keyword evidence="8" id="KW-0443">Lipid metabolism</keyword>
<dbReference type="Pfam" id="PF04191">
    <property type="entry name" value="PEMT"/>
    <property type="match status" value="1"/>
</dbReference>
<evidence type="ECO:0000256" key="3">
    <source>
        <dbReference type="ARBA" id="ARBA00022603"/>
    </source>
</evidence>
<keyword evidence="3" id="KW-0808">Transferase</keyword>
<gene>
    <name evidence="12" type="ORF">VKT23_015064</name>
</gene>
<keyword evidence="2" id="KW-0444">Lipid biosynthesis</keyword>
<accession>A0ABR1IYT3</accession>
<keyword evidence="4" id="KW-0949">S-adenosyl-L-methionine</keyword>
<keyword evidence="10" id="KW-0594">Phospholipid biosynthesis</keyword>
<name>A0ABR1IYT3_9AGAR</name>
<comment type="caution">
    <text evidence="12">The sequence shown here is derived from an EMBL/GenBank/DDBJ whole genome shotgun (WGS) entry which is preliminary data.</text>
</comment>
<keyword evidence="9" id="KW-0472">Membrane</keyword>
<evidence type="ECO:0000256" key="2">
    <source>
        <dbReference type="ARBA" id="ARBA00022516"/>
    </source>
</evidence>
<dbReference type="Gene3D" id="1.20.120.1630">
    <property type="match status" value="1"/>
</dbReference>
<keyword evidence="6" id="KW-0256">Endoplasmic reticulum</keyword>
<reference evidence="12 13" key="1">
    <citation type="submission" date="2024-01" db="EMBL/GenBank/DDBJ databases">
        <title>A draft genome for the cacao thread blight pathogen Marasmiellus scandens.</title>
        <authorList>
            <person name="Baruah I.K."/>
            <person name="Leung J."/>
            <person name="Bukari Y."/>
            <person name="Amoako-Attah I."/>
            <person name="Meinhardt L.W."/>
            <person name="Bailey B.A."/>
            <person name="Cohen S.P."/>
        </authorList>
    </citation>
    <scope>NUCLEOTIDE SEQUENCE [LARGE SCALE GENOMIC DNA]</scope>
    <source>
        <strain evidence="12 13">GH-19</strain>
    </source>
</reference>
<keyword evidence="3" id="KW-0489">Methyltransferase</keyword>
<keyword evidence="11" id="KW-1208">Phospholipid metabolism</keyword>
<evidence type="ECO:0000256" key="5">
    <source>
        <dbReference type="ARBA" id="ARBA00022692"/>
    </source>
</evidence>
<evidence type="ECO:0000256" key="11">
    <source>
        <dbReference type="ARBA" id="ARBA00023264"/>
    </source>
</evidence>
<dbReference type="PANTHER" id="PTHR43847">
    <property type="entry name" value="BLL3993 PROTEIN"/>
    <property type="match status" value="1"/>
</dbReference>
<evidence type="ECO:0000256" key="9">
    <source>
        <dbReference type="ARBA" id="ARBA00023136"/>
    </source>
</evidence>
<evidence type="ECO:0000256" key="4">
    <source>
        <dbReference type="ARBA" id="ARBA00022691"/>
    </source>
</evidence>
<keyword evidence="7" id="KW-1133">Transmembrane helix</keyword>
<comment type="subcellular location">
    <subcellularLocation>
        <location evidence="1">Endomembrane system</location>
        <topology evidence="1">Multi-pass membrane protein</topology>
    </subcellularLocation>
</comment>
<dbReference type="InterPro" id="IPR052527">
    <property type="entry name" value="Metal_cation-efflux_comp"/>
</dbReference>